<evidence type="ECO:0000313" key="2">
    <source>
        <dbReference type="EMBL" id="RXK48474.1"/>
    </source>
</evidence>
<feature type="region of interest" description="Disordered" evidence="1">
    <location>
        <begin position="15"/>
        <end position="39"/>
    </location>
</feature>
<dbReference type="Proteomes" id="UP000289691">
    <property type="component" value="Unassembled WGS sequence"/>
</dbReference>
<accession>A0A498L097</accession>
<evidence type="ECO:0000256" key="1">
    <source>
        <dbReference type="SAM" id="MobiDB-lite"/>
    </source>
</evidence>
<proteinExistence type="predicted"/>
<keyword evidence="3" id="KW-1185">Reference proteome</keyword>
<sequence length="85" mass="9138">MSDDEFTEYRLRVPEDVGFPNGHGGGTGGPIPRDRGLDVDPDIQSVDRFDAVIGGVIAASLADVPADELEQSLRAFADELETSEY</sequence>
<organism evidence="2 3">
    <name type="scientific">Halorientalis pallida</name>
    <dbReference type="NCBI Taxonomy" id="2479928"/>
    <lineage>
        <taxon>Archaea</taxon>
        <taxon>Methanobacteriati</taxon>
        <taxon>Methanobacteriota</taxon>
        <taxon>Stenosarchaea group</taxon>
        <taxon>Halobacteria</taxon>
        <taxon>Halobacteriales</taxon>
        <taxon>Haloarculaceae</taxon>
        <taxon>Halorientalis</taxon>
    </lineage>
</organism>
<dbReference type="EMBL" id="RDFA01000004">
    <property type="protein sequence ID" value="RXK48474.1"/>
    <property type="molecule type" value="Genomic_DNA"/>
</dbReference>
<protein>
    <submittedName>
        <fullName evidence="2">Uncharacterized protein</fullName>
    </submittedName>
</protein>
<comment type="caution">
    <text evidence="2">The sequence shown here is derived from an EMBL/GenBank/DDBJ whole genome shotgun (WGS) entry which is preliminary data.</text>
</comment>
<dbReference type="RefSeq" id="WP_129069312.1">
    <property type="nucleotide sequence ID" value="NZ_RDFA01000004.1"/>
</dbReference>
<gene>
    <name evidence="2" type="ORF">EAF64_12395</name>
</gene>
<evidence type="ECO:0000313" key="3">
    <source>
        <dbReference type="Proteomes" id="UP000289691"/>
    </source>
</evidence>
<name>A0A498L097_9EURY</name>
<reference evidence="2 3" key="1">
    <citation type="submission" date="2019-01" db="EMBL/GenBank/DDBJ databases">
        <title>Halorientalis sp. F13-25 a new haloarchaeum isolated from hypersaline water.</title>
        <authorList>
            <person name="Ana D.-V."/>
            <person name="Cristina S.-P."/>
            <person name="Antonio V."/>
        </authorList>
    </citation>
    <scope>NUCLEOTIDE SEQUENCE [LARGE SCALE GENOMIC DNA]</scope>
    <source>
        <strain evidence="2 3">F13-25</strain>
    </source>
</reference>
<dbReference type="AlphaFoldDB" id="A0A498L097"/>